<dbReference type="RefSeq" id="WP_202006341.1">
    <property type="nucleotide sequence ID" value="NZ_JAERSF010000005.1"/>
</dbReference>
<feature type="transmembrane region" description="Helical" evidence="10">
    <location>
        <begin position="53"/>
        <end position="74"/>
    </location>
</feature>
<evidence type="ECO:0000256" key="6">
    <source>
        <dbReference type="ARBA" id="ARBA00022989"/>
    </source>
</evidence>
<evidence type="ECO:0000256" key="9">
    <source>
        <dbReference type="ARBA" id="ARBA00031636"/>
    </source>
</evidence>
<comment type="subcellular location">
    <subcellularLocation>
        <location evidence="1">Cell membrane</location>
        <topology evidence="1">Multi-pass membrane protein</topology>
    </subcellularLocation>
</comment>
<accession>A0ABS1KIT6</accession>
<comment type="caution">
    <text evidence="11">The sequence shown here is derived from an EMBL/GenBank/DDBJ whole genome shotgun (WGS) entry which is preliminary data.</text>
</comment>
<feature type="transmembrane region" description="Helical" evidence="10">
    <location>
        <begin position="94"/>
        <end position="111"/>
    </location>
</feature>
<feature type="transmembrane region" description="Helical" evidence="10">
    <location>
        <begin position="361"/>
        <end position="384"/>
    </location>
</feature>
<keyword evidence="12" id="KW-1185">Reference proteome</keyword>
<keyword evidence="4" id="KW-1003">Cell membrane</keyword>
<sequence length="461" mass="51217">MNLKQYTKEFSYNLRLAYPVILGMVGHTLIGIVDNIMVGKIGSTELAAVSLGNSMIFIAMSLGIGFSTAITPIVAEGDAEKNDTKIRSAFHHGLFLCTILGLLLFTVIMFAKPIMELLKQPADVIVLAKPYLGWVAFSLIPLVMYQGYKQFADGMSLTKYSMYAMVMANVLHVGINYVLIYGIWIFPKMGIIGAALGTVISRIFLVMFMHIMLSRRDDLKRFFKGFSFNEIKKATINKIISIGFPSAMQMLFEVVLFTASIWLCGNIGKTSQAANQIALSLASMTFMFAMGLSVTSMVRVSNQRGLMDYKKLIVVARSIFLLAIILETVFAIFFIAFHDYLPYIFLNMENTGQILDNEEVIAIASKLLLIAAIFQISDGIQVVVLGALRGLQDVKVPMYITFVAYWVIGFPISYYLGEHTELKAQGVWVGLLAGLTAAAICLYIRFHYLTKRLIIDSVSND</sequence>
<name>A0ABS1KIT6_9FLAO</name>
<feature type="transmembrane region" description="Helical" evidence="10">
    <location>
        <begin position="428"/>
        <end position="446"/>
    </location>
</feature>
<dbReference type="EMBL" id="JAERSF010000005">
    <property type="protein sequence ID" value="MBL0739350.1"/>
    <property type="molecule type" value="Genomic_DNA"/>
</dbReference>
<evidence type="ECO:0000256" key="5">
    <source>
        <dbReference type="ARBA" id="ARBA00022692"/>
    </source>
</evidence>
<dbReference type="Pfam" id="PF01554">
    <property type="entry name" value="MatE"/>
    <property type="match status" value="2"/>
</dbReference>
<feature type="transmembrane region" description="Helical" evidence="10">
    <location>
        <begin position="234"/>
        <end position="257"/>
    </location>
</feature>
<dbReference type="InterPro" id="IPR048279">
    <property type="entry name" value="MdtK-like"/>
</dbReference>
<dbReference type="PANTHER" id="PTHR43298:SF2">
    <property type="entry name" value="FMN_FAD EXPORTER YEEO-RELATED"/>
    <property type="match status" value="1"/>
</dbReference>
<feature type="transmembrane region" description="Helical" evidence="10">
    <location>
        <begin position="12"/>
        <end position="33"/>
    </location>
</feature>
<evidence type="ECO:0000256" key="3">
    <source>
        <dbReference type="ARBA" id="ARBA00022449"/>
    </source>
</evidence>
<keyword evidence="5 10" id="KW-0812">Transmembrane</keyword>
<evidence type="ECO:0000256" key="2">
    <source>
        <dbReference type="ARBA" id="ARBA00022448"/>
    </source>
</evidence>
<keyword evidence="7" id="KW-0406">Ion transport</keyword>
<keyword evidence="8 10" id="KW-0472">Membrane</keyword>
<keyword evidence="2" id="KW-0813">Transport</keyword>
<dbReference type="PANTHER" id="PTHR43298">
    <property type="entry name" value="MULTIDRUG RESISTANCE PROTEIN NORM-RELATED"/>
    <property type="match status" value="1"/>
</dbReference>
<evidence type="ECO:0000313" key="11">
    <source>
        <dbReference type="EMBL" id="MBL0739350.1"/>
    </source>
</evidence>
<evidence type="ECO:0000256" key="8">
    <source>
        <dbReference type="ARBA" id="ARBA00023136"/>
    </source>
</evidence>
<dbReference type="InterPro" id="IPR002528">
    <property type="entry name" value="MATE_fam"/>
</dbReference>
<dbReference type="NCBIfam" id="TIGR00797">
    <property type="entry name" value="matE"/>
    <property type="match status" value="1"/>
</dbReference>
<evidence type="ECO:0000256" key="1">
    <source>
        <dbReference type="ARBA" id="ARBA00004651"/>
    </source>
</evidence>
<protein>
    <recommendedName>
        <fullName evidence="9">Multidrug-efflux transporter</fullName>
    </recommendedName>
</protein>
<feature type="transmembrane region" description="Helical" evidence="10">
    <location>
        <begin position="160"/>
        <end position="184"/>
    </location>
</feature>
<feature type="transmembrane region" description="Helical" evidence="10">
    <location>
        <begin position="319"/>
        <end position="341"/>
    </location>
</feature>
<feature type="transmembrane region" description="Helical" evidence="10">
    <location>
        <begin position="190"/>
        <end position="213"/>
    </location>
</feature>
<evidence type="ECO:0000256" key="4">
    <source>
        <dbReference type="ARBA" id="ARBA00022475"/>
    </source>
</evidence>
<gene>
    <name evidence="11" type="ORF">JI750_20840</name>
</gene>
<keyword evidence="3" id="KW-0050">Antiport</keyword>
<proteinExistence type="predicted"/>
<evidence type="ECO:0000256" key="7">
    <source>
        <dbReference type="ARBA" id="ARBA00023065"/>
    </source>
</evidence>
<dbReference type="InterPro" id="IPR050222">
    <property type="entry name" value="MATE_MdtK"/>
</dbReference>
<feature type="transmembrane region" description="Helical" evidence="10">
    <location>
        <begin position="131"/>
        <end position="148"/>
    </location>
</feature>
<evidence type="ECO:0000256" key="10">
    <source>
        <dbReference type="SAM" id="Phobius"/>
    </source>
</evidence>
<keyword evidence="6 10" id="KW-1133">Transmembrane helix</keyword>
<dbReference type="PIRSF" id="PIRSF006603">
    <property type="entry name" value="DinF"/>
    <property type="match status" value="1"/>
</dbReference>
<feature type="transmembrane region" description="Helical" evidence="10">
    <location>
        <begin position="396"/>
        <end position="416"/>
    </location>
</feature>
<dbReference type="CDD" id="cd13131">
    <property type="entry name" value="MATE_NorM_like"/>
    <property type="match status" value="1"/>
</dbReference>
<reference evidence="11 12" key="1">
    <citation type="submission" date="2021-01" db="EMBL/GenBank/DDBJ databases">
        <title>Genome seq and assembly of Flavobacterium sp. GN10.</title>
        <authorList>
            <person name="Chhetri G."/>
        </authorList>
    </citation>
    <scope>NUCLEOTIDE SEQUENCE [LARGE SCALE GENOMIC DNA]</scope>
    <source>
        <strain evidence="11 12">GN10</strain>
    </source>
</reference>
<feature type="transmembrane region" description="Helical" evidence="10">
    <location>
        <begin position="277"/>
        <end position="298"/>
    </location>
</feature>
<organism evidence="11 12">
    <name type="scientific">Flavobacterium tagetis</name>
    <dbReference type="NCBI Taxonomy" id="2801336"/>
    <lineage>
        <taxon>Bacteria</taxon>
        <taxon>Pseudomonadati</taxon>
        <taxon>Bacteroidota</taxon>
        <taxon>Flavobacteriia</taxon>
        <taxon>Flavobacteriales</taxon>
        <taxon>Flavobacteriaceae</taxon>
        <taxon>Flavobacterium</taxon>
    </lineage>
</organism>
<evidence type="ECO:0000313" key="12">
    <source>
        <dbReference type="Proteomes" id="UP000603728"/>
    </source>
</evidence>
<dbReference type="Proteomes" id="UP000603728">
    <property type="component" value="Unassembled WGS sequence"/>
</dbReference>